<proteinExistence type="predicted"/>
<feature type="domain" description="FAD-binding FR-type" evidence="2">
    <location>
        <begin position="404"/>
        <end position="527"/>
    </location>
</feature>
<protein>
    <submittedName>
        <fullName evidence="3">Riboflavin synthase</fullName>
    </submittedName>
</protein>
<keyword evidence="1" id="KW-0732">Signal</keyword>
<evidence type="ECO:0000259" key="2">
    <source>
        <dbReference type="PROSITE" id="PS51384"/>
    </source>
</evidence>
<dbReference type="Gene3D" id="2.30.110.10">
    <property type="entry name" value="Electron Transport, Fmn-binding Protein, Chain A"/>
    <property type="match status" value="1"/>
</dbReference>
<dbReference type="KEGG" id="glz:GLAREA_01567"/>
<dbReference type="HOGENOM" id="CLU_017006_2_0_1"/>
<dbReference type="RefSeq" id="XP_008086974.1">
    <property type="nucleotide sequence ID" value="XM_008088783.1"/>
</dbReference>
<organism evidence="3 4">
    <name type="scientific">Glarea lozoyensis (strain ATCC 20868 / MF5171)</name>
    <dbReference type="NCBI Taxonomy" id="1116229"/>
    <lineage>
        <taxon>Eukaryota</taxon>
        <taxon>Fungi</taxon>
        <taxon>Dikarya</taxon>
        <taxon>Ascomycota</taxon>
        <taxon>Pezizomycotina</taxon>
        <taxon>Leotiomycetes</taxon>
        <taxon>Helotiales</taxon>
        <taxon>Helotiaceae</taxon>
        <taxon>Glarea</taxon>
    </lineage>
</organism>
<name>S3CIJ3_GLAL2</name>
<dbReference type="SUPFAM" id="SSF63380">
    <property type="entry name" value="Riboflavin synthase domain-like"/>
    <property type="match status" value="1"/>
</dbReference>
<dbReference type="GeneID" id="19460625"/>
<gene>
    <name evidence="3" type="ORF">GLAREA_01567</name>
</gene>
<dbReference type="InterPro" id="IPR039261">
    <property type="entry name" value="FNR_nucleotide-bd"/>
</dbReference>
<dbReference type="AlphaFoldDB" id="S3CIJ3"/>
<accession>S3CIJ3</accession>
<dbReference type="Gene3D" id="3.40.50.80">
    <property type="entry name" value="Nucleotide-binding domain of ferredoxin-NADP reductase (FNR) module"/>
    <property type="match status" value="1"/>
</dbReference>
<dbReference type="Proteomes" id="UP000016922">
    <property type="component" value="Unassembled WGS sequence"/>
</dbReference>
<dbReference type="eggNOG" id="ENOG502RRJ9">
    <property type="taxonomic scope" value="Eukaryota"/>
</dbReference>
<dbReference type="Gene3D" id="2.40.30.10">
    <property type="entry name" value="Translation factors"/>
    <property type="match status" value="1"/>
</dbReference>
<dbReference type="GO" id="GO:0016491">
    <property type="term" value="F:oxidoreductase activity"/>
    <property type="evidence" value="ECO:0007669"/>
    <property type="project" value="InterPro"/>
</dbReference>
<dbReference type="EMBL" id="KE145371">
    <property type="protein sequence ID" value="EPE25655.1"/>
    <property type="molecule type" value="Genomic_DNA"/>
</dbReference>
<dbReference type="OMA" id="DCVRTWT"/>
<evidence type="ECO:0000313" key="3">
    <source>
        <dbReference type="EMBL" id="EPE25655.1"/>
    </source>
</evidence>
<sequence length="656" mass="72613">MGWAALVKLQLLSSSTHLSTICSLLLPSCAANYTTFNLLKTPGFLFSNSSDILPQNYIPPVEMAFYEVDTQWHDGEKEMRRLLHVPDHDNPTSPMLTTYAASTLQRSPLLALGTLDSKGMPWTTLWGGEPGFSRAIAQQIIGIRATIDRLNDPVAEILFDGKSDGEVVQAEGNGKMVSGLGINLETRSRVKLFGRMVAGSLQSTEEGIGDVQLVVKIEQSLANCPKYLNIKSLVRSLPHPRLVSSELPLSKEALDTIAEADLFFISSSNHASDMDTNHRGGPIGFVRVLENDSKGVSIVYPEYSGNRLYQTLGNLKTTPQAGLAFPNFETGDILYVTGETEILTGKAASSLIAHTNLAVKITIKAARYVSDGLAFRGSPGEYSPYNPPVRYLTTEKQQTVNGSEDQIMVKLIDKQIITPTIARFRFHIPDPKKAGQWKPGQHVALSFEDELDVGYSHMRDDDPQSINDDFMRTFTISSSKPETSSSFDQFDITIRKVGVVTDFLFKSNVRAGLDVRLRGFGGEFYIQQQEAKEISFVGAGVGITPLLAQASNLDLTHLNLYWTVRSSDLALVNHVFYKVPGLAQQTKLYITGQINEDSTELKKIPFTVHIKKRRITKEDLSKDDAAKWYLCTGIGFRNSLTTWLEGKSVSYEDFNY</sequence>
<feature type="chain" id="PRO_5004518646" evidence="1">
    <location>
        <begin position="32"/>
        <end position="656"/>
    </location>
</feature>
<dbReference type="PROSITE" id="PS51384">
    <property type="entry name" value="FAD_FR"/>
    <property type="match status" value="1"/>
</dbReference>
<dbReference type="PANTHER" id="PTHR42815">
    <property type="entry name" value="FAD-BINDING, PUTATIVE (AFU_ORTHOLOGUE AFUA_6G07600)-RELATED"/>
    <property type="match status" value="1"/>
</dbReference>
<reference evidence="3 4" key="1">
    <citation type="journal article" date="2013" name="BMC Genomics">
        <title>Genomics-driven discovery of the pneumocandin biosynthetic gene cluster in the fungus Glarea lozoyensis.</title>
        <authorList>
            <person name="Chen L."/>
            <person name="Yue Q."/>
            <person name="Zhang X."/>
            <person name="Xiang M."/>
            <person name="Wang C."/>
            <person name="Li S."/>
            <person name="Che Y."/>
            <person name="Ortiz-Lopez F.J."/>
            <person name="Bills G.F."/>
            <person name="Liu X."/>
            <person name="An Z."/>
        </authorList>
    </citation>
    <scope>NUCLEOTIDE SEQUENCE [LARGE SCALE GENOMIC DNA]</scope>
    <source>
        <strain evidence="4">ATCC 20868 / MF5171</strain>
    </source>
</reference>
<evidence type="ECO:0000313" key="4">
    <source>
        <dbReference type="Proteomes" id="UP000016922"/>
    </source>
</evidence>
<dbReference type="InterPro" id="IPR017927">
    <property type="entry name" value="FAD-bd_FR_type"/>
</dbReference>
<dbReference type="SUPFAM" id="SSF52343">
    <property type="entry name" value="Ferredoxin reductase-like, C-terminal NADP-linked domain"/>
    <property type="match status" value="1"/>
</dbReference>
<dbReference type="InterPro" id="IPR012349">
    <property type="entry name" value="Split_barrel_FMN-bd"/>
</dbReference>
<feature type="signal peptide" evidence="1">
    <location>
        <begin position="1"/>
        <end position="31"/>
    </location>
</feature>
<dbReference type="OrthoDB" id="436496at2759"/>
<evidence type="ECO:0000256" key="1">
    <source>
        <dbReference type="SAM" id="SignalP"/>
    </source>
</evidence>
<dbReference type="InterPro" id="IPR017938">
    <property type="entry name" value="Riboflavin_synthase-like_b-brl"/>
</dbReference>
<keyword evidence="4" id="KW-1185">Reference proteome</keyword>
<dbReference type="PANTHER" id="PTHR42815:SF2">
    <property type="entry name" value="FAD-BINDING, PUTATIVE (AFU_ORTHOLOGUE AFUA_6G07600)-RELATED"/>
    <property type="match status" value="1"/>
</dbReference>